<dbReference type="EMBL" id="LT598486">
    <property type="protein sequence ID" value="SCW03110.1"/>
    <property type="molecule type" value="Genomic_DNA"/>
</dbReference>
<dbReference type="AlphaFoldDB" id="A0A1G4M941"/>
<gene>
    <name evidence="1" type="ORF">LAFE_0C00320G</name>
    <name evidence="2" type="ORF">LAFE_0G03158G</name>
</gene>
<dbReference type="STRING" id="4955.A0A1G4M941"/>
<name>A0A1G4M941_LACFM</name>
<evidence type="ECO:0000313" key="3">
    <source>
        <dbReference type="Proteomes" id="UP000190831"/>
    </source>
</evidence>
<evidence type="ECO:0000313" key="1">
    <source>
        <dbReference type="EMBL" id="SCW00263.1"/>
    </source>
</evidence>
<sequence>MYESSKNDGWVECQLPNTEKRRIISLRKCKKAKGEFPYGQVNGSNNNRTCQFVEQGDEFVESRNSSIRTRNKFILMRGILHNIIIQYSSYKKAGCEKNAHLALEEVSKIASLVWRKNSGKFQKYYEMLADFEENSDLLGRLSKQKRFRKQLVLKKLTEAIGRECIPSTYSYETLTNGADTTEPEPMESKNTYKAFCGRFRVRKKKPIQTVAVRWAKIEDVFLI</sequence>
<reference evidence="1 3" key="1">
    <citation type="submission" date="2016-03" db="EMBL/GenBank/DDBJ databases">
        <authorList>
            <person name="Devillers H."/>
        </authorList>
    </citation>
    <scope>NUCLEOTIDE SEQUENCE [LARGE SCALE GENOMIC DNA]</scope>
    <source>
        <strain evidence="1">CBS 6772</strain>
    </source>
</reference>
<dbReference type="Proteomes" id="UP000190831">
    <property type="component" value="Chromosome C"/>
</dbReference>
<protein>
    <submittedName>
        <fullName evidence="1">LAFE_0C00320g1_1</fullName>
    </submittedName>
    <submittedName>
        <fullName evidence="2">LAFE_0G03158g1_1</fullName>
    </submittedName>
</protein>
<keyword evidence="3" id="KW-1185">Reference proteome</keyword>
<evidence type="ECO:0000313" key="2">
    <source>
        <dbReference type="EMBL" id="SCW03110.1"/>
    </source>
</evidence>
<organism evidence="1 3">
    <name type="scientific">Lachancea fermentati</name>
    <name type="common">Zygosaccharomyces fermentati</name>
    <dbReference type="NCBI Taxonomy" id="4955"/>
    <lineage>
        <taxon>Eukaryota</taxon>
        <taxon>Fungi</taxon>
        <taxon>Dikarya</taxon>
        <taxon>Ascomycota</taxon>
        <taxon>Saccharomycotina</taxon>
        <taxon>Saccharomycetes</taxon>
        <taxon>Saccharomycetales</taxon>
        <taxon>Saccharomycetaceae</taxon>
        <taxon>Lachancea</taxon>
    </lineage>
</organism>
<proteinExistence type="predicted"/>
<dbReference type="EMBL" id="LT598485">
    <property type="protein sequence ID" value="SCW00263.1"/>
    <property type="molecule type" value="Genomic_DNA"/>
</dbReference>
<dbReference type="OrthoDB" id="4036129at2759"/>
<accession>A0A1G4M941</accession>
<dbReference type="Proteomes" id="UP000190831">
    <property type="component" value="Chromosome G"/>
</dbReference>